<dbReference type="EMBL" id="JANPWB010000005">
    <property type="protein sequence ID" value="KAJ1188548.1"/>
    <property type="molecule type" value="Genomic_DNA"/>
</dbReference>
<evidence type="ECO:0000313" key="3">
    <source>
        <dbReference type="Proteomes" id="UP001066276"/>
    </source>
</evidence>
<dbReference type="Proteomes" id="UP001066276">
    <property type="component" value="Chromosome 3_1"/>
</dbReference>
<gene>
    <name evidence="2" type="ORF">NDU88_005309</name>
</gene>
<keyword evidence="3" id="KW-1185">Reference proteome</keyword>
<organism evidence="2 3">
    <name type="scientific">Pleurodeles waltl</name>
    <name type="common">Iberian ribbed newt</name>
    <dbReference type="NCBI Taxonomy" id="8319"/>
    <lineage>
        <taxon>Eukaryota</taxon>
        <taxon>Metazoa</taxon>
        <taxon>Chordata</taxon>
        <taxon>Craniata</taxon>
        <taxon>Vertebrata</taxon>
        <taxon>Euteleostomi</taxon>
        <taxon>Amphibia</taxon>
        <taxon>Batrachia</taxon>
        <taxon>Caudata</taxon>
        <taxon>Salamandroidea</taxon>
        <taxon>Salamandridae</taxon>
        <taxon>Pleurodelinae</taxon>
        <taxon>Pleurodeles</taxon>
    </lineage>
</organism>
<evidence type="ECO:0000313" key="2">
    <source>
        <dbReference type="EMBL" id="KAJ1188548.1"/>
    </source>
</evidence>
<evidence type="ECO:0000256" key="1">
    <source>
        <dbReference type="SAM" id="MobiDB-lite"/>
    </source>
</evidence>
<proteinExistence type="predicted"/>
<feature type="region of interest" description="Disordered" evidence="1">
    <location>
        <begin position="1"/>
        <end position="39"/>
    </location>
</feature>
<sequence length="96" mass="10320">MKRTRSVGKKNRLAGRRCAGMTQRPPSERNKLATRSKTNATPLRAAILTALIGVRIERCVCERSSTPVTGRAHCRSRQESVEVGCLAACAGGGKLV</sequence>
<protein>
    <submittedName>
        <fullName evidence="2">Uncharacterized protein</fullName>
    </submittedName>
</protein>
<dbReference type="AlphaFoldDB" id="A0AAV7UI76"/>
<name>A0AAV7UI76_PLEWA</name>
<accession>A0AAV7UI76</accession>
<feature type="compositionally biased region" description="Basic residues" evidence="1">
    <location>
        <begin position="1"/>
        <end position="15"/>
    </location>
</feature>
<comment type="caution">
    <text evidence="2">The sequence shown here is derived from an EMBL/GenBank/DDBJ whole genome shotgun (WGS) entry which is preliminary data.</text>
</comment>
<reference evidence="2" key="1">
    <citation type="journal article" date="2022" name="bioRxiv">
        <title>Sequencing and chromosome-scale assembly of the giantPleurodeles waltlgenome.</title>
        <authorList>
            <person name="Brown T."/>
            <person name="Elewa A."/>
            <person name="Iarovenko S."/>
            <person name="Subramanian E."/>
            <person name="Araus A.J."/>
            <person name="Petzold A."/>
            <person name="Susuki M."/>
            <person name="Suzuki K.-i.T."/>
            <person name="Hayashi T."/>
            <person name="Toyoda A."/>
            <person name="Oliveira C."/>
            <person name="Osipova E."/>
            <person name="Leigh N.D."/>
            <person name="Simon A."/>
            <person name="Yun M.H."/>
        </authorList>
    </citation>
    <scope>NUCLEOTIDE SEQUENCE</scope>
    <source>
        <strain evidence="2">20211129_DDA</strain>
        <tissue evidence="2">Liver</tissue>
    </source>
</reference>